<dbReference type="SUPFAM" id="SSF50978">
    <property type="entry name" value="WD40 repeat-like"/>
    <property type="match status" value="1"/>
</dbReference>
<dbReference type="Gene3D" id="2.130.10.10">
    <property type="entry name" value="YVTN repeat-like/Quinoprotein amine dehydrogenase"/>
    <property type="match status" value="1"/>
</dbReference>
<dbReference type="Proteomes" id="UP000214365">
    <property type="component" value="Unassembled WGS sequence"/>
</dbReference>
<reference evidence="6 7" key="1">
    <citation type="submission" date="2015-06" db="EMBL/GenBank/DDBJ databases">
        <title>Talaromyces atroroseus IBT 11181 draft genome.</title>
        <authorList>
            <person name="Rasmussen K.B."/>
            <person name="Rasmussen S."/>
            <person name="Petersen B."/>
            <person name="Sicheritz-Ponten T."/>
            <person name="Mortensen U.H."/>
            <person name="Thrane U."/>
        </authorList>
    </citation>
    <scope>NUCLEOTIDE SEQUENCE [LARGE SCALE GENOMIC DNA]</scope>
    <source>
        <strain evidence="6 7">IBT 11181</strain>
    </source>
</reference>
<feature type="compositionally biased region" description="Low complexity" evidence="4">
    <location>
        <begin position="8"/>
        <end position="26"/>
    </location>
</feature>
<dbReference type="PANTHER" id="PTHR44267">
    <property type="entry name" value="WD REPEAT-CONTAINING PROTEIN 43"/>
    <property type="match status" value="1"/>
</dbReference>
<dbReference type="InterPro" id="IPR007148">
    <property type="entry name" value="SSU_processome_Utp12"/>
</dbReference>
<dbReference type="EMBL" id="LFMY01000006">
    <property type="protein sequence ID" value="OKL59996.1"/>
    <property type="molecule type" value="Genomic_DNA"/>
</dbReference>
<dbReference type="InterPro" id="IPR052414">
    <property type="entry name" value="U3_snoRNA-assoc_WDR"/>
</dbReference>
<feature type="compositionally biased region" description="Basic residues" evidence="4">
    <location>
        <begin position="842"/>
        <end position="853"/>
    </location>
</feature>
<evidence type="ECO:0000256" key="1">
    <source>
        <dbReference type="ARBA" id="ARBA00004123"/>
    </source>
</evidence>
<dbReference type="OrthoDB" id="30195at2759"/>
<keyword evidence="2" id="KW-0539">Nucleus</keyword>
<feature type="compositionally biased region" description="Acidic residues" evidence="4">
    <location>
        <begin position="504"/>
        <end position="515"/>
    </location>
</feature>
<dbReference type="GO" id="GO:0032040">
    <property type="term" value="C:small-subunit processome"/>
    <property type="evidence" value="ECO:0007669"/>
    <property type="project" value="UniProtKB-ARBA"/>
</dbReference>
<dbReference type="AlphaFoldDB" id="A0A225AYE4"/>
<feature type="region of interest" description="Disordered" evidence="4">
    <location>
        <begin position="1"/>
        <end position="26"/>
    </location>
</feature>
<dbReference type="Pfam" id="PF04003">
    <property type="entry name" value="Utp12"/>
    <property type="match status" value="1"/>
</dbReference>
<evidence type="ECO:0000313" key="6">
    <source>
        <dbReference type="EMBL" id="OKL59996.1"/>
    </source>
</evidence>
<feature type="compositionally biased region" description="Polar residues" evidence="4">
    <location>
        <begin position="489"/>
        <end position="501"/>
    </location>
</feature>
<sequence>MGKKSSRPPASKTASAAQPAASAATATGKKSSILRAAFSPSEYQLALFASVIQGLDSQHLRIHDIHTGALQCEHSVTPKESITSLDWGYLHSQREQQSNKKRKRKSDVNGSAAADKAAVVAFGTSSSDVRMYSPAEDKVLYTLAGVHDGGIKDFKFTVGQSTSQGWSIGGDNRLVQWDLITQQSIRIINIPTTSTVSALSRPIVSNPPVICATQTPVILDVESSDAQSITFPSMTNPIHTLLPSSALSIKDTNFIAADNARYITVFDPRTKGIAYNLVAEKEVASLALSVKAEFSGEEQQESSPLESQVLAVVVEDGTVELFNRPFLQPAGQSGSKASSSLKARAKQMTRKADAILKIVRPDTGKAVSAVQVGFQGPELFVAWAEGGVNLIFERVRWQDQDTGNLVFSGTTEITGRKSASVLRSAAVIEERQASKSHVNEGKAAVESGLYTEDVEMNDAHIEDDSVSISDAEEDVSDVEREGKQKRQTKTANGINGNSTKNAEIEENDEEEEEAGGEPTFGELVQRNSAIDVEAELEYDAGTGPLVPIASKNGNKAVAQIPSGVSLTTVLSQALKTNDAAMLESCFRTSDTNIVRATIQRLNSTLAGALIQRIAERMASRPGRYGHLLAWVQWTCIAHGGAIAGNAEVLKRMTSLYKVMDQRSRCLPSLLLLKGKLDMLDAQINLRQSMADSRKHGMGMDDELLESVTHYAGLAGDSGNDDSEAERHRKRKKMSKSKRDGLGEDEDAEMDDEMAAVELGFGSEEEEEEGSEEDADEDGDMIDIEAEESLDDDDDDDDEEEEEDSDADSDMADFIVSEDEDEEISDDDDEEQQKKAPTQPQRSSKKAKVNKSRR</sequence>
<comment type="subcellular location">
    <subcellularLocation>
        <location evidence="1">Nucleus</location>
    </subcellularLocation>
</comment>
<comment type="similarity">
    <text evidence="3">Belongs to the UTP5 family.</text>
</comment>
<feature type="region of interest" description="Disordered" evidence="4">
    <location>
        <begin position="712"/>
        <end position="853"/>
    </location>
</feature>
<evidence type="ECO:0000256" key="2">
    <source>
        <dbReference type="ARBA" id="ARBA00023242"/>
    </source>
</evidence>
<protein>
    <recommendedName>
        <fullName evidence="5">Small-subunit processome Utp12 domain-containing protein</fullName>
    </recommendedName>
</protein>
<feature type="compositionally biased region" description="Acidic residues" evidence="4">
    <location>
        <begin position="762"/>
        <end position="830"/>
    </location>
</feature>
<feature type="compositionally biased region" description="Acidic residues" evidence="4">
    <location>
        <begin position="742"/>
        <end position="754"/>
    </location>
</feature>
<dbReference type="GO" id="GO:0000462">
    <property type="term" value="P:maturation of SSU-rRNA from tricistronic rRNA transcript (SSU-rRNA, 5.8S rRNA, LSU-rRNA)"/>
    <property type="evidence" value="ECO:0007669"/>
    <property type="project" value="TreeGrafter"/>
</dbReference>
<evidence type="ECO:0000256" key="3">
    <source>
        <dbReference type="ARBA" id="ARBA00038335"/>
    </source>
</evidence>
<dbReference type="STRING" id="1441469.A0A225AYE4"/>
<organism evidence="6 7">
    <name type="scientific">Talaromyces atroroseus</name>
    <dbReference type="NCBI Taxonomy" id="1441469"/>
    <lineage>
        <taxon>Eukaryota</taxon>
        <taxon>Fungi</taxon>
        <taxon>Dikarya</taxon>
        <taxon>Ascomycota</taxon>
        <taxon>Pezizomycotina</taxon>
        <taxon>Eurotiomycetes</taxon>
        <taxon>Eurotiomycetidae</taxon>
        <taxon>Eurotiales</taxon>
        <taxon>Trichocomaceae</taxon>
        <taxon>Talaromyces</taxon>
        <taxon>Talaromyces sect. Trachyspermi</taxon>
    </lineage>
</organism>
<evidence type="ECO:0000259" key="5">
    <source>
        <dbReference type="Pfam" id="PF04003"/>
    </source>
</evidence>
<dbReference type="PANTHER" id="PTHR44267:SF1">
    <property type="entry name" value="WD REPEAT-CONTAINING PROTEIN 43"/>
    <property type="match status" value="1"/>
</dbReference>
<feature type="region of interest" description="Disordered" evidence="4">
    <location>
        <begin position="460"/>
        <end position="522"/>
    </location>
</feature>
<comment type="caution">
    <text evidence="6">The sequence shown here is derived from an EMBL/GenBank/DDBJ whole genome shotgun (WGS) entry which is preliminary data.</text>
</comment>
<accession>A0A225AYE4</accession>
<evidence type="ECO:0000313" key="7">
    <source>
        <dbReference type="Proteomes" id="UP000214365"/>
    </source>
</evidence>
<keyword evidence="7" id="KW-1185">Reference proteome</keyword>
<dbReference type="InterPro" id="IPR036322">
    <property type="entry name" value="WD40_repeat_dom_sf"/>
</dbReference>
<dbReference type="GeneID" id="31004533"/>
<dbReference type="InterPro" id="IPR015943">
    <property type="entry name" value="WD40/YVTN_repeat-like_dom_sf"/>
</dbReference>
<name>A0A225AYE4_TALAT</name>
<evidence type="ECO:0000256" key="4">
    <source>
        <dbReference type="SAM" id="MobiDB-lite"/>
    </source>
</evidence>
<feature type="domain" description="Small-subunit processome Utp12" evidence="5">
    <location>
        <begin position="577"/>
        <end position="680"/>
    </location>
</feature>
<dbReference type="RefSeq" id="XP_020120117.1">
    <property type="nucleotide sequence ID" value="XM_020267086.1"/>
</dbReference>
<proteinExistence type="inferred from homology"/>
<gene>
    <name evidence="6" type="ORF">UA08_04778</name>
</gene>